<organism evidence="1">
    <name type="scientific">Rhizophora mucronata</name>
    <name type="common">Asiatic mangrove</name>
    <dbReference type="NCBI Taxonomy" id="61149"/>
    <lineage>
        <taxon>Eukaryota</taxon>
        <taxon>Viridiplantae</taxon>
        <taxon>Streptophyta</taxon>
        <taxon>Embryophyta</taxon>
        <taxon>Tracheophyta</taxon>
        <taxon>Spermatophyta</taxon>
        <taxon>Magnoliopsida</taxon>
        <taxon>eudicotyledons</taxon>
        <taxon>Gunneridae</taxon>
        <taxon>Pentapetalae</taxon>
        <taxon>rosids</taxon>
        <taxon>fabids</taxon>
        <taxon>Malpighiales</taxon>
        <taxon>Rhizophoraceae</taxon>
        <taxon>Rhizophora</taxon>
    </lineage>
</organism>
<evidence type="ECO:0000313" key="1">
    <source>
        <dbReference type="EMBL" id="MBX63640.1"/>
    </source>
</evidence>
<protein>
    <submittedName>
        <fullName evidence="1">Uncharacterized protein</fullName>
    </submittedName>
</protein>
<name>A0A2P2Q9H6_RHIMU</name>
<proteinExistence type="predicted"/>
<dbReference type="EMBL" id="GGEC01083156">
    <property type="protein sequence ID" value="MBX63640.1"/>
    <property type="molecule type" value="Transcribed_RNA"/>
</dbReference>
<dbReference type="AlphaFoldDB" id="A0A2P2Q9H6"/>
<reference evidence="1" key="1">
    <citation type="submission" date="2018-02" db="EMBL/GenBank/DDBJ databases">
        <title>Rhizophora mucronata_Transcriptome.</title>
        <authorList>
            <person name="Meera S.P."/>
            <person name="Sreeshan A."/>
            <person name="Augustine A."/>
        </authorList>
    </citation>
    <scope>NUCLEOTIDE SEQUENCE</scope>
    <source>
        <tissue evidence="1">Leaf</tissue>
    </source>
</reference>
<sequence length="57" mass="6726">MTLHIFTFELASHASRMDLACIEEKHGNKERVCAMVVNFRIFFLRPYFFSSGNHLVY</sequence>
<accession>A0A2P2Q9H6</accession>